<dbReference type="GO" id="GO:0015031">
    <property type="term" value="P:protein transport"/>
    <property type="evidence" value="ECO:0007669"/>
    <property type="project" value="UniProtKB-KW"/>
</dbReference>
<keyword evidence="10" id="KW-0175">Coiled coil</keyword>
<evidence type="ECO:0000256" key="7">
    <source>
        <dbReference type="ARBA" id="ARBA00022795"/>
    </source>
</evidence>
<dbReference type="PANTHER" id="PTHR34982">
    <property type="entry name" value="YOP PROTEINS TRANSLOCATION PROTEIN L"/>
    <property type="match status" value="1"/>
</dbReference>
<comment type="function">
    <text evidence="1">Needed for flagellar regrowth and assembly.</text>
</comment>
<keyword evidence="5" id="KW-0813">Transport</keyword>
<evidence type="ECO:0000256" key="4">
    <source>
        <dbReference type="ARBA" id="ARBA00016507"/>
    </source>
</evidence>
<keyword evidence="8" id="KW-0653">Protein transport</keyword>
<comment type="subcellular location">
    <subcellularLocation>
        <location evidence="2">Cytoplasm</location>
    </subcellularLocation>
</comment>
<evidence type="ECO:0000256" key="6">
    <source>
        <dbReference type="ARBA" id="ARBA00022490"/>
    </source>
</evidence>
<protein>
    <recommendedName>
        <fullName evidence="4">Flagellar assembly protein FliH</fullName>
    </recommendedName>
</protein>
<evidence type="ECO:0000256" key="11">
    <source>
        <dbReference type="SAM" id="MobiDB-lite"/>
    </source>
</evidence>
<evidence type="ECO:0000256" key="9">
    <source>
        <dbReference type="ARBA" id="ARBA00023225"/>
    </source>
</evidence>
<keyword evidence="14" id="KW-1185">Reference proteome</keyword>
<evidence type="ECO:0000313" key="13">
    <source>
        <dbReference type="EMBL" id="AWI75244.1"/>
    </source>
</evidence>
<proteinExistence type="inferred from homology"/>
<evidence type="ECO:0000256" key="3">
    <source>
        <dbReference type="ARBA" id="ARBA00006602"/>
    </source>
</evidence>
<dbReference type="AlphaFoldDB" id="A0A2U8GNZ7"/>
<comment type="similarity">
    <text evidence="3">Belongs to the FliH family.</text>
</comment>
<dbReference type="InterPro" id="IPR000563">
    <property type="entry name" value="Flag_FliH"/>
</dbReference>
<accession>A0A2U8GNZ7</accession>
<dbReference type="GO" id="GO:0005829">
    <property type="term" value="C:cytosol"/>
    <property type="evidence" value="ECO:0007669"/>
    <property type="project" value="TreeGrafter"/>
</dbReference>
<feature type="region of interest" description="Disordered" evidence="11">
    <location>
        <begin position="1"/>
        <end position="91"/>
    </location>
</feature>
<keyword evidence="13" id="KW-0966">Cell projection</keyword>
<dbReference type="InterPro" id="IPR051472">
    <property type="entry name" value="T3SS_Stator/FliH"/>
</dbReference>
<name>A0A2U8GNZ7_9RHOO</name>
<dbReference type="InterPro" id="IPR018035">
    <property type="entry name" value="Flagellar_FliH/T3SS_HrpE"/>
</dbReference>
<feature type="domain" description="Flagellar assembly protein FliH/Type III secretion system HrpE" evidence="12">
    <location>
        <begin position="109"/>
        <end position="233"/>
    </location>
</feature>
<dbReference type="GO" id="GO:0071973">
    <property type="term" value="P:bacterial-type flagellum-dependent cell motility"/>
    <property type="evidence" value="ECO:0007669"/>
    <property type="project" value="InterPro"/>
</dbReference>
<dbReference type="EMBL" id="CP022187">
    <property type="protein sequence ID" value="AWI75244.1"/>
    <property type="molecule type" value="Genomic_DNA"/>
</dbReference>
<evidence type="ECO:0000256" key="2">
    <source>
        <dbReference type="ARBA" id="ARBA00004496"/>
    </source>
</evidence>
<dbReference type="RefSeq" id="WP_108948952.1">
    <property type="nucleotide sequence ID" value="NZ_CP022187.1"/>
</dbReference>
<dbReference type="GO" id="GO:0003774">
    <property type="term" value="F:cytoskeletal motor activity"/>
    <property type="evidence" value="ECO:0007669"/>
    <property type="project" value="InterPro"/>
</dbReference>
<dbReference type="GO" id="GO:0044781">
    <property type="term" value="P:bacterial-type flagellum organization"/>
    <property type="evidence" value="ECO:0007669"/>
    <property type="project" value="UniProtKB-KW"/>
</dbReference>
<gene>
    <name evidence="13" type="ORF">CEW83_08465</name>
</gene>
<dbReference type="NCBIfam" id="NF004270">
    <property type="entry name" value="PRK05687.2-1"/>
    <property type="match status" value="1"/>
</dbReference>
<sequence length="250" mass="26968">MSISRHQAVGAYRRWEPTAFDADAKAAADPAAPEKPQAEPEPVAAPEPEPALEPGLPEGFQLPTADDIERMHEEARNSGHTEGFAEGRAAGQKDGYDAGYAEGKAQAEAEAERLAALADELDTAMAKIDEEVADELLALAIEIARQVLQHTLAAQPESVIETIRAALQQLPQSHAQIRLNPEDLALAREHLGEQLSHGGHRLVEDDSIARGGCRVEASGAQIDASMDTRWRRVLESLGKDEAEWTPPEAE</sequence>
<feature type="compositionally biased region" description="Low complexity" evidence="11">
    <location>
        <begin position="17"/>
        <end position="42"/>
    </location>
</feature>
<feature type="coiled-coil region" evidence="10">
    <location>
        <begin position="104"/>
        <end position="134"/>
    </location>
</feature>
<evidence type="ECO:0000313" key="14">
    <source>
        <dbReference type="Proteomes" id="UP000244930"/>
    </source>
</evidence>
<dbReference type="Pfam" id="PF02108">
    <property type="entry name" value="FliH"/>
    <property type="match status" value="1"/>
</dbReference>
<dbReference type="PRINTS" id="PR01003">
    <property type="entry name" value="FLGFLIH"/>
</dbReference>
<keyword evidence="6" id="KW-0963">Cytoplasm</keyword>
<evidence type="ECO:0000256" key="1">
    <source>
        <dbReference type="ARBA" id="ARBA00003041"/>
    </source>
</evidence>
<evidence type="ECO:0000256" key="8">
    <source>
        <dbReference type="ARBA" id="ARBA00022927"/>
    </source>
</evidence>
<keyword evidence="13" id="KW-0282">Flagellum</keyword>
<dbReference type="KEGG" id="acom:CEW83_08465"/>
<organism evidence="13 14">
    <name type="scientific">Parazoarcus communis</name>
    <dbReference type="NCBI Taxonomy" id="41977"/>
    <lineage>
        <taxon>Bacteria</taxon>
        <taxon>Pseudomonadati</taxon>
        <taxon>Pseudomonadota</taxon>
        <taxon>Betaproteobacteria</taxon>
        <taxon>Rhodocyclales</taxon>
        <taxon>Zoogloeaceae</taxon>
        <taxon>Parazoarcus</taxon>
    </lineage>
</organism>
<evidence type="ECO:0000259" key="12">
    <source>
        <dbReference type="Pfam" id="PF02108"/>
    </source>
</evidence>
<keyword evidence="13" id="KW-0969">Cilium</keyword>
<dbReference type="Proteomes" id="UP000244930">
    <property type="component" value="Chromosome"/>
</dbReference>
<keyword evidence="9" id="KW-1006">Bacterial flagellum protein export</keyword>
<dbReference type="GO" id="GO:0009288">
    <property type="term" value="C:bacterial-type flagellum"/>
    <property type="evidence" value="ECO:0007669"/>
    <property type="project" value="InterPro"/>
</dbReference>
<feature type="compositionally biased region" description="Basic and acidic residues" evidence="11">
    <location>
        <begin position="67"/>
        <end position="85"/>
    </location>
</feature>
<evidence type="ECO:0000256" key="10">
    <source>
        <dbReference type="SAM" id="Coils"/>
    </source>
</evidence>
<keyword evidence="7" id="KW-1005">Bacterial flagellum biogenesis</keyword>
<dbReference type="PANTHER" id="PTHR34982:SF1">
    <property type="entry name" value="FLAGELLAR ASSEMBLY PROTEIN FLIH"/>
    <property type="match status" value="1"/>
</dbReference>
<reference evidence="13 14" key="1">
    <citation type="submission" date="2017-06" db="EMBL/GenBank/DDBJ databases">
        <title>Azoarcus.</title>
        <authorList>
            <person name="Woo J.-H."/>
            <person name="Kim H.-S."/>
        </authorList>
    </citation>
    <scope>NUCLEOTIDE SEQUENCE [LARGE SCALE GENOMIC DNA]</scope>
    <source>
        <strain evidence="13 14">TSPY31</strain>
    </source>
</reference>
<dbReference type="SUPFAM" id="SSF160527">
    <property type="entry name" value="V-type ATPase subunit E-like"/>
    <property type="match status" value="1"/>
</dbReference>
<evidence type="ECO:0000256" key="5">
    <source>
        <dbReference type="ARBA" id="ARBA00022448"/>
    </source>
</evidence>